<keyword evidence="8" id="KW-0460">Magnesium</keyword>
<dbReference type="InterPro" id="IPR050582">
    <property type="entry name" value="HAD-like_SerB"/>
</dbReference>
<evidence type="ECO:0000256" key="4">
    <source>
        <dbReference type="ARBA" id="ARBA00012640"/>
    </source>
</evidence>
<accession>A0A3P1T2H9</accession>
<dbReference type="SUPFAM" id="SSF56784">
    <property type="entry name" value="HAD-like"/>
    <property type="match status" value="1"/>
</dbReference>
<dbReference type="SFLD" id="SFLDS00003">
    <property type="entry name" value="Haloacid_Dehalogenase"/>
    <property type="match status" value="1"/>
</dbReference>
<keyword evidence="9" id="KW-0718">Serine biosynthesis</keyword>
<dbReference type="Gene3D" id="3.40.50.1000">
    <property type="entry name" value="HAD superfamily/HAD-like"/>
    <property type="match status" value="1"/>
</dbReference>
<dbReference type="PANTHER" id="PTHR43344">
    <property type="entry name" value="PHOSPHOSERINE PHOSPHATASE"/>
    <property type="match status" value="1"/>
</dbReference>
<dbReference type="EMBL" id="RQZG01000017">
    <property type="protein sequence ID" value="RRD03682.1"/>
    <property type="molecule type" value="Genomic_DNA"/>
</dbReference>
<evidence type="ECO:0000256" key="1">
    <source>
        <dbReference type="ARBA" id="ARBA00001946"/>
    </source>
</evidence>
<evidence type="ECO:0000256" key="7">
    <source>
        <dbReference type="ARBA" id="ARBA00022801"/>
    </source>
</evidence>
<comment type="pathway">
    <text evidence="2">Amino-acid biosynthesis; L-serine biosynthesis; L-serine from 3-phospho-D-glycerate: step 3/3.</text>
</comment>
<name>A0A3P1T2H9_9ACTN</name>
<evidence type="ECO:0000256" key="9">
    <source>
        <dbReference type="ARBA" id="ARBA00023299"/>
    </source>
</evidence>
<evidence type="ECO:0000256" key="5">
    <source>
        <dbReference type="ARBA" id="ARBA00022605"/>
    </source>
</evidence>
<comment type="caution">
    <text evidence="14">The sequence shown here is derived from an EMBL/GenBank/DDBJ whole genome shotgun (WGS) entry which is preliminary data.</text>
</comment>
<evidence type="ECO:0000313" key="15">
    <source>
        <dbReference type="Proteomes" id="UP000280819"/>
    </source>
</evidence>
<evidence type="ECO:0000256" key="13">
    <source>
        <dbReference type="PIRSR" id="PIRSR604469-1"/>
    </source>
</evidence>
<gene>
    <name evidence="14" type="primary">serB</name>
    <name evidence="14" type="ORF">EII34_12790</name>
</gene>
<evidence type="ECO:0000256" key="11">
    <source>
        <dbReference type="ARBA" id="ARBA00048138"/>
    </source>
</evidence>
<dbReference type="SFLD" id="SFLDG01137">
    <property type="entry name" value="C1.6.1:_Phosphoserine_Phosphat"/>
    <property type="match status" value="1"/>
</dbReference>
<keyword evidence="7 14" id="KW-0378">Hydrolase</keyword>
<dbReference type="PANTHER" id="PTHR43344:SF2">
    <property type="entry name" value="PHOSPHOSERINE PHOSPHATASE"/>
    <property type="match status" value="1"/>
</dbReference>
<dbReference type="InterPro" id="IPR004469">
    <property type="entry name" value="PSP"/>
</dbReference>
<evidence type="ECO:0000256" key="12">
    <source>
        <dbReference type="ARBA" id="ARBA00048523"/>
    </source>
</evidence>
<dbReference type="InterPro" id="IPR036412">
    <property type="entry name" value="HAD-like_sf"/>
</dbReference>
<dbReference type="SFLD" id="SFLDF00029">
    <property type="entry name" value="phosphoserine_phosphatase"/>
    <property type="match status" value="1"/>
</dbReference>
<dbReference type="NCBIfam" id="TIGR00338">
    <property type="entry name" value="serB"/>
    <property type="match status" value="1"/>
</dbReference>
<feature type="active site" description="Nucleophile" evidence="13">
    <location>
        <position position="71"/>
    </location>
</feature>
<comment type="similarity">
    <text evidence="3">Belongs to the HAD-like hydrolase superfamily. SerB family.</text>
</comment>
<evidence type="ECO:0000256" key="2">
    <source>
        <dbReference type="ARBA" id="ARBA00005135"/>
    </source>
</evidence>
<evidence type="ECO:0000256" key="10">
    <source>
        <dbReference type="ARBA" id="ARBA00031693"/>
    </source>
</evidence>
<dbReference type="Proteomes" id="UP000280819">
    <property type="component" value="Unassembled WGS sequence"/>
</dbReference>
<dbReference type="GO" id="GO:0000287">
    <property type="term" value="F:magnesium ion binding"/>
    <property type="evidence" value="ECO:0007669"/>
    <property type="project" value="TreeGrafter"/>
</dbReference>
<dbReference type="InterPro" id="IPR023214">
    <property type="entry name" value="HAD_sf"/>
</dbReference>
<dbReference type="NCBIfam" id="TIGR01488">
    <property type="entry name" value="HAD-SF-IB"/>
    <property type="match status" value="1"/>
</dbReference>
<dbReference type="SFLD" id="SFLDG01136">
    <property type="entry name" value="C1.6:_Phosphoserine_Phosphatas"/>
    <property type="match status" value="1"/>
</dbReference>
<evidence type="ECO:0000313" key="14">
    <source>
        <dbReference type="EMBL" id="RRD03682.1"/>
    </source>
</evidence>
<evidence type="ECO:0000256" key="3">
    <source>
        <dbReference type="ARBA" id="ARBA00009184"/>
    </source>
</evidence>
<comment type="catalytic activity">
    <reaction evidence="12">
        <text>O-phospho-D-serine + H2O = D-serine + phosphate</text>
        <dbReference type="Rhea" id="RHEA:24873"/>
        <dbReference type="ChEBI" id="CHEBI:15377"/>
        <dbReference type="ChEBI" id="CHEBI:35247"/>
        <dbReference type="ChEBI" id="CHEBI:43474"/>
        <dbReference type="ChEBI" id="CHEBI:58680"/>
        <dbReference type="EC" id="3.1.3.3"/>
    </reaction>
</comment>
<keyword evidence="5" id="KW-0028">Amino-acid biosynthesis</keyword>
<proteinExistence type="inferred from homology"/>
<comment type="catalytic activity">
    <reaction evidence="11">
        <text>O-phospho-L-serine + H2O = L-serine + phosphate</text>
        <dbReference type="Rhea" id="RHEA:21208"/>
        <dbReference type="ChEBI" id="CHEBI:15377"/>
        <dbReference type="ChEBI" id="CHEBI:33384"/>
        <dbReference type="ChEBI" id="CHEBI:43474"/>
        <dbReference type="ChEBI" id="CHEBI:57524"/>
        <dbReference type="EC" id="3.1.3.3"/>
    </reaction>
</comment>
<feature type="active site" description="Proton donor" evidence="13">
    <location>
        <position position="73"/>
    </location>
</feature>
<reference evidence="14 15" key="1">
    <citation type="submission" date="2018-11" db="EMBL/GenBank/DDBJ databases">
        <title>Genomes From Bacteria Associated with the Canine Oral Cavity: a Test Case for Automated Genome-Based Taxonomic Assignment.</title>
        <authorList>
            <person name="Coil D.A."/>
            <person name="Jospin G."/>
            <person name="Darling A.E."/>
            <person name="Wallis C."/>
            <person name="Davis I.J."/>
            <person name="Harris S."/>
            <person name="Eisen J.A."/>
            <person name="Holcombe L.J."/>
            <person name="O'Flynn C."/>
        </authorList>
    </citation>
    <scope>NUCLEOTIDE SEQUENCE [LARGE SCALE GENOMIC DNA]</scope>
    <source>
        <strain evidence="14 15">OH887_COT-365</strain>
    </source>
</reference>
<dbReference type="GO" id="GO:0006564">
    <property type="term" value="P:L-serine biosynthetic process"/>
    <property type="evidence" value="ECO:0007669"/>
    <property type="project" value="UniProtKB-KW"/>
</dbReference>
<dbReference type="RefSeq" id="WP_124845557.1">
    <property type="nucleotide sequence ID" value="NZ_RQZG01000017.1"/>
</dbReference>
<organism evidence="14 15">
    <name type="scientific">Arachnia propionica</name>
    <dbReference type="NCBI Taxonomy" id="1750"/>
    <lineage>
        <taxon>Bacteria</taxon>
        <taxon>Bacillati</taxon>
        <taxon>Actinomycetota</taxon>
        <taxon>Actinomycetes</taxon>
        <taxon>Propionibacteriales</taxon>
        <taxon>Propionibacteriaceae</taxon>
        <taxon>Arachnia</taxon>
    </lineage>
</organism>
<dbReference type="GO" id="GO:0036424">
    <property type="term" value="F:L-phosphoserine phosphatase activity"/>
    <property type="evidence" value="ECO:0007669"/>
    <property type="project" value="InterPro"/>
</dbReference>
<dbReference type="EC" id="3.1.3.3" evidence="4"/>
<dbReference type="Pfam" id="PF12710">
    <property type="entry name" value="HAD"/>
    <property type="match status" value="1"/>
</dbReference>
<dbReference type="GO" id="GO:0005737">
    <property type="term" value="C:cytoplasm"/>
    <property type="evidence" value="ECO:0007669"/>
    <property type="project" value="TreeGrafter"/>
</dbReference>
<protein>
    <recommendedName>
        <fullName evidence="4">phosphoserine phosphatase</fullName>
        <ecNumber evidence="4">3.1.3.3</ecNumber>
    </recommendedName>
    <alternativeName>
        <fullName evidence="10">O-phosphoserine phosphohydrolase</fullName>
    </alternativeName>
</protein>
<comment type="cofactor">
    <cofactor evidence="1">
        <name>Mg(2+)</name>
        <dbReference type="ChEBI" id="CHEBI:18420"/>
    </cofactor>
</comment>
<sequence>MRARVVALHPQPAPLPFDAEWREAPFGVLATATLDLEDPEQLRLDLFNAGLSGAVITGPLADRPARLVLCDVDSTLTTTEAVDLIAEHAGTGAEVSAITERAMRGELDFETSLRQRVATLEGLPVSVLAEVLPRMTLAPGARELITALHDAGVVIGVTSGGFSPLVQPLAEDLGLDFWNANGLGVRDGVLTGQVTGVVVDRAQKARDLARFADRHGVPRELTVAVGDGANDLAMLAAAGLGVAYCAKPLTAAQADAVISFPRLDAVAALTLP</sequence>
<dbReference type="AlphaFoldDB" id="A0A3P1T2H9"/>
<evidence type="ECO:0000256" key="6">
    <source>
        <dbReference type="ARBA" id="ARBA00022723"/>
    </source>
</evidence>
<evidence type="ECO:0000256" key="8">
    <source>
        <dbReference type="ARBA" id="ARBA00022842"/>
    </source>
</evidence>
<dbReference type="UniPathway" id="UPA00135">
    <property type="reaction ID" value="UER00198"/>
</dbReference>
<keyword evidence="6" id="KW-0479">Metal-binding</keyword>
<dbReference type="OrthoDB" id="9792539at2"/>